<accession>A0A0D6JBC8</accession>
<protein>
    <submittedName>
        <fullName evidence="1">Uncharacterized protein</fullName>
    </submittedName>
</protein>
<dbReference type="Proteomes" id="UP000033187">
    <property type="component" value="Chromosome 1"/>
</dbReference>
<proteinExistence type="predicted"/>
<evidence type="ECO:0000313" key="1">
    <source>
        <dbReference type="EMBL" id="CPR15604.1"/>
    </source>
</evidence>
<evidence type="ECO:0000313" key="2">
    <source>
        <dbReference type="Proteomes" id="UP000033187"/>
    </source>
</evidence>
<dbReference type="AlphaFoldDB" id="A0A0D6JBC8"/>
<reference evidence="2" key="1">
    <citation type="submission" date="2015-02" db="EMBL/GenBank/DDBJ databases">
        <authorList>
            <person name="Chooi Y.-H."/>
        </authorList>
    </citation>
    <scope>NUCLEOTIDE SEQUENCE [LARGE SCALE GENOMIC DNA]</scope>
    <source>
        <strain evidence="2">strain Y</strain>
    </source>
</reference>
<gene>
    <name evidence="1" type="ORF">YBN1229_v1_0431</name>
</gene>
<organism evidence="1 2">
    <name type="scientific">Candidatus Filomicrobium marinum</name>
    <dbReference type="NCBI Taxonomy" id="1608628"/>
    <lineage>
        <taxon>Bacteria</taxon>
        <taxon>Pseudomonadati</taxon>
        <taxon>Pseudomonadota</taxon>
        <taxon>Alphaproteobacteria</taxon>
        <taxon>Hyphomicrobiales</taxon>
        <taxon>Hyphomicrobiaceae</taxon>
        <taxon>Filomicrobium</taxon>
    </lineage>
</organism>
<name>A0A0D6JBC8_9HYPH</name>
<keyword evidence="2" id="KW-1185">Reference proteome</keyword>
<dbReference type="EMBL" id="LN829119">
    <property type="protein sequence ID" value="CPR15604.1"/>
    <property type="molecule type" value="Genomic_DNA"/>
</dbReference>
<dbReference type="KEGG" id="fil:BN1229_v1_0427"/>
<sequence length="55" mass="5740">MNGAIKIGLQAPDWWLCSVTCVCNLLGQLGFLALLSSDTLCALLVGSRGPSYLVG</sequence>
<dbReference type="KEGG" id="fiy:BN1229_v1_0431"/>